<dbReference type="Pfam" id="PF00056">
    <property type="entry name" value="Ldh_1_N"/>
    <property type="match status" value="1"/>
</dbReference>
<dbReference type="InterPro" id="IPR001236">
    <property type="entry name" value="Lactate/malate_DH_N"/>
</dbReference>
<feature type="domain" description="Lactate/malate dehydrogenase N-terminal" evidence="1">
    <location>
        <begin position="15"/>
        <end position="67"/>
    </location>
</feature>
<sequence length="90" mass="9585">FSTFKTFILDQPGGKVTVIGGGDLGMACVTSILAKCHVDKLVFIDVAESSTKGGSTDLEIFSLPKVTVSAGEHLRRRLGSSRNRRPHLVG</sequence>
<reference evidence="2" key="3">
    <citation type="submission" date="2025-09" db="UniProtKB">
        <authorList>
            <consortium name="Ensembl"/>
        </authorList>
    </citation>
    <scope>IDENTIFICATION</scope>
    <source>
        <strain evidence="2">Hd-rR</strain>
    </source>
</reference>
<proteinExistence type="predicted"/>
<dbReference type="STRING" id="8090.ENSORLP00000038626"/>
<protein>
    <recommendedName>
        <fullName evidence="1">Lactate/malate dehydrogenase N-terminal domain-containing protein</fullName>
    </recommendedName>
</protein>
<dbReference type="InterPro" id="IPR001557">
    <property type="entry name" value="L-lactate/malate_DH"/>
</dbReference>
<evidence type="ECO:0000313" key="2">
    <source>
        <dbReference type="Ensembl" id="ENSORLP00000038626.1"/>
    </source>
</evidence>
<evidence type="ECO:0000313" key="3">
    <source>
        <dbReference type="Proteomes" id="UP000001038"/>
    </source>
</evidence>
<dbReference type="GO" id="GO:0019752">
    <property type="term" value="P:carboxylic acid metabolic process"/>
    <property type="evidence" value="ECO:0007669"/>
    <property type="project" value="InterPro"/>
</dbReference>
<dbReference type="PANTHER" id="PTHR43128:SF33">
    <property type="entry name" value="UBIQUITIN-CONJUGATING ENZYME E2 VARIANT 3"/>
    <property type="match status" value="1"/>
</dbReference>
<reference evidence="2" key="2">
    <citation type="submission" date="2025-08" db="UniProtKB">
        <authorList>
            <consortium name="Ensembl"/>
        </authorList>
    </citation>
    <scope>IDENTIFICATION</scope>
    <source>
        <strain evidence="2">Hd-rR</strain>
    </source>
</reference>
<keyword evidence="3" id="KW-1185">Reference proteome</keyword>
<dbReference type="GO" id="GO:0016616">
    <property type="term" value="F:oxidoreductase activity, acting on the CH-OH group of donors, NAD or NADP as acceptor"/>
    <property type="evidence" value="ECO:0007669"/>
    <property type="project" value="InterPro"/>
</dbReference>
<dbReference type="InterPro" id="IPR036291">
    <property type="entry name" value="NAD(P)-bd_dom_sf"/>
</dbReference>
<dbReference type="Ensembl" id="ENSORLT00000033026.1">
    <property type="protein sequence ID" value="ENSORLP00000038626.1"/>
    <property type="gene ID" value="ENSORLG00000026474.1"/>
</dbReference>
<organism evidence="2 3">
    <name type="scientific">Oryzias latipes</name>
    <name type="common">Japanese rice fish</name>
    <name type="synonym">Japanese killifish</name>
    <dbReference type="NCBI Taxonomy" id="8090"/>
    <lineage>
        <taxon>Eukaryota</taxon>
        <taxon>Metazoa</taxon>
        <taxon>Chordata</taxon>
        <taxon>Craniata</taxon>
        <taxon>Vertebrata</taxon>
        <taxon>Euteleostomi</taxon>
        <taxon>Actinopterygii</taxon>
        <taxon>Neopterygii</taxon>
        <taxon>Teleostei</taxon>
        <taxon>Neoteleostei</taxon>
        <taxon>Acanthomorphata</taxon>
        <taxon>Ovalentaria</taxon>
        <taxon>Atherinomorphae</taxon>
        <taxon>Beloniformes</taxon>
        <taxon>Adrianichthyidae</taxon>
        <taxon>Oryziinae</taxon>
        <taxon>Oryzias</taxon>
    </lineage>
</organism>
<dbReference type="Bgee" id="ENSORLG00000026474">
    <property type="expression patterns" value="Expressed in adult organism and 14 other cell types or tissues"/>
</dbReference>
<accession>A0A3B3I3K2</accession>
<dbReference type="SUPFAM" id="SSF51735">
    <property type="entry name" value="NAD(P)-binding Rossmann-fold domains"/>
    <property type="match status" value="1"/>
</dbReference>
<name>A0A3B3I3K2_ORYLA</name>
<dbReference type="Gene3D" id="3.40.50.720">
    <property type="entry name" value="NAD(P)-binding Rossmann-like Domain"/>
    <property type="match status" value="1"/>
</dbReference>
<dbReference type="Proteomes" id="UP000001038">
    <property type="component" value="Chromosome 6"/>
</dbReference>
<dbReference type="PANTHER" id="PTHR43128">
    <property type="entry name" value="L-2-HYDROXYCARBOXYLATE DEHYDROGENASE (NAD(P)(+))"/>
    <property type="match status" value="1"/>
</dbReference>
<dbReference type="PRINTS" id="PR00086">
    <property type="entry name" value="LLDHDRGNASE"/>
</dbReference>
<dbReference type="AlphaFoldDB" id="A0A3B3I3K2"/>
<dbReference type="InParanoid" id="A0A3B3I3K2"/>
<reference evidence="2 3" key="1">
    <citation type="journal article" date="2007" name="Nature">
        <title>The medaka draft genome and insights into vertebrate genome evolution.</title>
        <authorList>
            <person name="Kasahara M."/>
            <person name="Naruse K."/>
            <person name="Sasaki S."/>
            <person name="Nakatani Y."/>
            <person name="Qu W."/>
            <person name="Ahsan B."/>
            <person name="Yamada T."/>
            <person name="Nagayasu Y."/>
            <person name="Doi K."/>
            <person name="Kasai Y."/>
            <person name="Jindo T."/>
            <person name="Kobayashi D."/>
            <person name="Shimada A."/>
            <person name="Toyoda A."/>
            <person name="Kuroki Y."/>
            <person name="Fujiyama A."/>
            <person name="Sasaki T."/>
            <person name="Shimizu A."/>
            <person name="Asakawa S."/>
            <person name="Shimizu N."/>
            <person name="Hashimoto S."/>
            <person name="Yang J."/>
            <person name="Lee Y."/>
            <person name="Matsushima K."/>
            <person name="Sugano S."/>
            <person name="Sakaizumi M."/>
            <person name="Narita T."/>
            <person name="Ohishi K."/>
            <person name="Haga S."/>
            <person name="Ohta F."/>
            <person name="Nomoto H."/>
            <person name="Nogata K."/>
            <person name="Morishita T."/>
            <person name="Endo T."/>
            <person name="Shin-I T."/>
            <person name="Takeda H."/>
            <person name="Morishita S."/>
            <person name="Kohara Y."/>
        </authorList>
    </citation>
    <scope>NUCLEOTIDE SEQUENCE [LARGE SCALE GENOMIC DNA]</scope>
    <source>
        <strain evidence="2 3">Hd-rR</strain>
    </source>
</reference>
<evidence type="ECO:0000259" key="1">
    <source>
        <dbReference type="Pfam" id="PF00056"/>
    </source>
</evidence>